<dbReference type="AlphaFoldDB" id="R4YPA6"/>
<dbReference type="EMBL" id="FO203512">
    <property type="protein sequence ID" value="CCK75023.1"/>
    <property type="molecule type" value="Genomic_DNA"/>
</dbReference>
<evidence type="ECO:0000313" key="2">
    <source>
        <dbReference type="EMBL" id="CCK75023.1"/>
    </source>
</evidence>
<reference evidence="2 3" key="1">
    <citation type="journal article" date="2013" name="Nat. Commun.">
        <title>Genome sequence and functional genomic analysis of the oil-degrading bacterium Oleispira antarctica.</title>
        <authorList>
            <person name="Kube M."/>
            <person name="Chernikova T.N."/>
            <person name="Al-Ramahi Y."/>
            <person name="Beloqui A."/>
            <person name="Lopez-Cortez N."/>
            <person name="Guazzaroni M.E."/>
            <person name="Heipieper H.J."/>
            <person name="Klages S."/>
            <person name="Kotsyurbenko O.R."/>
            <person name="Langer I."/>
            <person name="Nechitaylo T.Y."/>
            <person name="Lunsdorf H."/>
            <person name="Fernandez M."/>
            <person name="Juarez S."/>
            <person name="Ciordia S."/>
            <person name="Singer A."/>
            <person name="Kagan O."/>
            <person name="Egorova O."/>
            <person name="Petit P.A."/>
            <person name="Stogios P."/>
            <person name="Kim Y."/>
            <person name="Tchigvintsev A."/>
            <person name="Flick R."/>
            <person name="Denaro R."/>
            <person name="Genovese M."/>
            <person name="Albar J.P."/>
            <person name="Reva O.N."/>
            <person name="Martinez-Gomariz M."/>
            <person name="Tran H."/>
            <person name="Ferrer M."/>
            <person name="Savchenko A."/>
            <person name="Yakunin A.F."/>
            <person name="Yakimov M.M."/>
            <person name="Golyshina O.V."/>
            <person name="Reinhardt R."/>
            <person name="Golyshin P.N."/>
        </authorList>
    </citation>
    <scope>NUCLEOTIDE SEQUENCE [LARGE SCALE GENOMIC DNA]</scope>
</reference>
<keyword evidence="3" id="KW-1185">Reference proteome</keyword>
<sequence>MTTKTHGMAGQRNAAKPETLDGTFSGRCTKEEKAAWVKVAQSREMKLQQFIRSLLNAEANSILNPEKCPDCKSENFERFFPGDAVGNTICHDCGRD</sequence>
<evidence type="ECO:0000313" key="3">
    <source>
        <dbReference type="Proteomes" id="UP000032749"/>
    </source>
</evidence>
<dbReference type="HOGENOM" id="CLU_2356976_0_0_6"/>
<evidence type="ECO:0000256" key="1">
    <source>
        <dbReference type="SAM" id="MobiDB-lite"/>
    </source>
</evidence>
<accession>R4YPA6</accession>
<organism evidence="2 3">
    <name type="scientific">Oleispira antarctica RB-8</name>
    <dbReference type="NCBI Taxonomy" id="698738"/>
    <lineage>
        <taxon>Bacteria</taxon>
        <taxon>Pseudomonadati</taxon>
        <taxon>Pseudomonadota</taxon>
        <taxon>Gammaproteobacteria</taxon>
        <taxon>Oceanospirillales</taxon>
        <taxon>Oceanospirillaceae</taxon>
        <taxon>Oleispira</taxon>
    </lineage>
</organism>
<dbReference type="KEGG" id="oai:OLEAN_C08470"/>
<gene>
    <name evidence="2" type="ORF">OLEAN_C08470</name>
</gene>
<proteinExistence type="predicted"/>
<feature type="region of interest" description="Disordered" evidence="1">
    <location>
        <begin position="1"/>
        <end position="25"/>
    </location>
</feature>
<name>R4YPA6_OLEAN</name>
<protein>
    <submittedName>
        <fullName evidence="2">Uncharacterized protein</fullName>
    </submittedName>
</protein>
<dbReference type="Proteomes" id="UP000032749">
    <property type="component" value="Chromosome"/>
</dbReference>